<sequence>MSRNLALFDLDHTLLPLDSDQAWAHFIAGLGIEGAVRHAQEIDDYYRQYVAGTLDMTAYLNYTLAPLARHSREQLDAWHAQFMQQVITPAILPAARELVQRHLDAGDLCCIVTATNVFITEPIGKALGFEHLLGIELGTEGGDPLARFTGKAVGTPTFREGKITRTESWLASLGHCLQDFPQSWFYSDSINDVPLLERVTHPVATNPDPRLRAVAAERGWPVIELFAQASA</sequence>
<evidence type="ECO:0000256" key="3">
    <source>
        <dbReference type="ARBA" id="ARBA00022842"/>
    </source>
</evidence>
<evidence type="ECO:0000256" key="2">
    <source>
        <dbReference type="ARBA" id="ARBA00022801"/>
    </source>
</evidence>
<name>A0A248VEE2_9BURK</name>
<dbReference type="Proteomes" id="UP000215158">
    <property type="component" value="Chromosome 1"/>
</dbReference>
<dbReference type="SUPFAM" id="SSF56784">
    <property type="entry name" value="HAD-like"/>
    <property type="match status" value="1"/>
</dbReference>
<reference evidence="4 5" key="1">
    <citation type="submission" date="2017-08" db="EMBL/GenBank/DDBJ databases">
        <title>Identification and genetic characteristics of simultaneous BTEX- and naphthalene-degrading Paraburkholderia sp. BN5 isolated from petroleum-contaminated soil.</title>
        <authorList>
            <person name="Lee Y."/>
            <person name="Jeon C.O."/>
        </authorList>
    </citation>
    <scope>NUCLEOTIDE SEQUENCE [LARGE SCALE GENOMIC DNA]</scope>
    <source>
        <strain evidence="4 5">BN5</strain>
    </source>
</reference>
<accession>A0A248VEE2</accession>
<dbReference type="InterPro" id="IPR036412">
    <property type="entry name" value="HAD-like_sf"/>
</dbReference>
<dbReference type="AlphaFoldDB" id="A0A248VEE2"/>
<dbReference type="InterPro" id="IPR050582">
    <property type="entry name" value="HAD-like_SerB"/>
</dbReference>
<dbReference type="KEGG" id="parb:CJU94_04015"/>
<dbReference type="GO" id="GO:0046872">
    <property type="term" value="F:metal ion binding"/>
    <property type="evidence" value="ECO:0007669"/>
    <property type="project" value="UniProtKB-KW"/>
</dbReference>
<organism evidence="4 5">
    <name type="scientific">Paraburkholderia aromaticivorans</name>
    <dbReference type="NCBI Taxonomy" id="2026199"/>
    <lineage>
        <taxon>Bacteria</taxon>
        <taxon>Pseudomonadati</taxon>
        <taxon>Pseudomonadota</taxon>
        <taxon>Betaproteobacteria</taxon>
        <taxon>Burkholderiales</taxon>
        <taxon>Burkholderiaceae</taxon>
        <taxon>Paraburkholderia</taxon>
    </lineage>
</organism>
<evidence type="ECO:0000256" key="1">
    <source>
        <dbReference type="ARBA" id="ARBA00022723"/>
    </source>
</evidence>
<protein>
    <submittedName>
        <fullName evidence="4">Phosphoserine phosphatase</fullName>
    </submittedName>
</protein>
<dbReference type="Pfam" id="PF12710">
    <property type="entry name" value="HAD"/>
    <property type="match status" value="1"/>
</dbReference>
<keyword evidence="5" id="KW-1185">Reference proteome</keyword>
<keyword evidence="2" id="KW-0378">Hydrolase</keyword>
<evidence type="ECO:0000313" key="4">
    <source>
        <dbReference type="EMBL" id="ASV97405.1"/>
    </source>
</evidence>
<evidence type="ECO:0000313" key="5">
    <source>
        <dbReference type="Proteomes" id="UP000215158"/>
    </source>
</evidence>
<dbReference type="Gene3D" id="3.40.50.1000">
    <property type="entry name" value="HAD superfamily/HAD-like"/>
    <property type="match status" value="1"/>
</dbReference>
<dbReference type="PANTHER" id="PTHR43344">
    <property type="entry name" value="PHOSPHOSERINE PHOSPHATASE"/>
    <property type="match status" value="1"/>
</dbReference>
<dbReference type="NCBIfam" id="TIGR01488">
    <property type="entry name" value="HAD-SF-IB"/>
    <property type="match status" value="1"/>
</dbReference>
<gene>
    <name evidence="4" type="ORF">CJU94_04015</name>
</gene>
<dbReference type="Gene3D" id="1.20.1440.100">
    <property type="entry name" value="SG protein - dephosphorylation function"/>
    <property type="match status" value="1"/>
</dbReference>
<keyword evidence="3" id="KW-0460">Magnesium</keyword>
<dbReference type="NCBIfam" id="TIGR01490">
    <property type="entry name" value="HAD-SF-IB-hyp1"/>
    <property type="match status" value="1"/>
</dbReference>
<dbReference type="InterPro" id="IPR023214">
    <property type="entry name" value="HAD_sf"/>
</dbReference>
<dbReference type="EMBL" id="CP022989">
    <property type="protein sequence ID" value="ASV97405.1"/>
    <property type="molecule type" value="Genomic_DNA"/>
</dbReference>
<dbReference type="RefSeq" id="WP_095417610.1">
    <property type="nucleotide sequence ID" value="NZ_CP022989.1"/>
</dbReference>
<dbReference type="CDD" id="cd02612">
    <property type="entry name" value="HAD_PGPPase"/>
    <property type="match status" value="1"/>
</dbReference>
<dbReference type="GO" id="GO:0016787">
    <property type="term" value="F:hydrolase activity"/>
    <property type="evidence" value="ECO:0007669"/>
    <property type="project" value="UniProtKB-KW"/>
</dbReference>
<dbReference type="PANTHER" id="PTHR43344:SF13">
    <property type="entry name" value="PHOSPHATASE RV3661-RELATED"/>
    <property type="match status" value="1"/>
</dbReference>
<dbReference type="InterPro" id="IPR006385">
    <property type="entry name" value="HAD_hydro_SerB1"/>
</dbReference>
<keyword evidence="1" id="KW-0479">Metal-binding</keyword>
<proteinExistence type="predicted"/>
<dbReference type="OrthoDB" id="9784466at2"/>